<sequence>MVDESKLFASQVRWFSTLISKKENVAKLKKRLKQLEASDIKVVDMGQGQKLSRFVAWRFN</sequence>
<dbReference type="Proteomes" id="UP000031666">
    <property type="component" value="Unassembled WGS sequence"/>
</dbReference>
<evidence type="ECO:0000313" key="4">
    <source>
        <dbReference type="Proteomes" id="UP000031666"/>
    </source>
</evidence>
<name>A0A0B8Q460_9VIBR</name>
<proteinExistence type="predicted"/>
<gene>
    <name evidence="3" type="ORF">JCM19241_2756</name>
</gene>
<dbReference type="PANTHER" id="PTHR13393">
    <property type="entry name" value="SAM-DEPENDENT METHYLTRANSFERASE"/>
    <property type="match status" value="1"/>
</dbReference>
<evidence type="ECO:0000256" key="1">
    <source>
        <dbReference type="ARBA" id="ARBA00022603"/>
    </source>
</evidence>
<dbReference type="GO" id="GO:0052907">
    <property type="term" value="F:23S rRNA (adenine(1618)-N(6))-methyltransferase activity"/>
    <property type="evidence" value="ECO:0007669"/>
    <property type="project" value="TreeGrafter"/>
</dbReference>
<accession>A0A0B8Q460</accession>
<dbReference type="PANTHER" id="PTHR13393:SF0">
    <property type="entry name" value="RNA N6-ADENOSINE-METHYLTRANSFERASE METTL16"/>
    <property type="match status" value="1"/>
</dbReference>
<evidence type="ECO:0000256" key="2">
    <source>
        <dbReference type="ARBA" id="ARBA00022679"/>
    </source>
</evidence>
<protein>
    <submittedName>
        <fullName evidence="3">Ribosomal RNA large subunit methyltransferase F</fullName>
    </submittedName>
</protein>
<dbReference type="AlphaFoldDB" id="A0A0B8Q460"/>
<keyword evidence="2 3" id="KW-0808">Transferase</keyword>
<dbReference type="STRING" id="1481914.JCM19241_2756"/>
<dbReference type="Gene3D" id="3.40.50.150">
    <property type="entry name" value="Vaccinia Virus protein VP39"/>
    <property type="match status" value="1"/>
</dbReference>
<reference evidence="3 4" key="2">
    <citation type="submission" date="2015-01" db="EMBL/GenBank/DDBJ databases">
        <authorList>
            <consortium name="NBRP consortium"/>
            <person name="Sawabe T."/>
            <person name="Meirelles P."/>
            <person name="Feng G."/>
            <person name="Sayaka M."/>
            <person name="Hattori M."/>
            <person name="Ohkuma M."/>
        </authorList>
    </citation>
    <scope>NUCLEOTIDE SEQUENCE [LARGE SCALE GENOMIC DNA]</scope>
    <source>
        <strain evidence="4">JCM 19241</strain>
    </source>
</reference>
<dbReference type="Pfam" id="PF05971">
    <property type="entry name" value="Methyltransf_10"/>
    <property type="match status" value="1"/>
</dbReference>
<dbReference type="InterPro" id="IPR010286">
    <property type="entry name" value="METTL16/RlmF"/>
</dbReference>
<comment type="caution">
    <text evidence="3">The sequence shown here is derived from an EMBL/GenBank/DDBJ whole genome shotgun (WGS) entry which is preliminary data.</text>
</comment>
<dbReference type="InterPro" id="IPR029063">
    <property type="entry name" value="SAM-dependent_MTases_sf"/>
</dbReference>
<organism evidence="3 4">
    <name type="scientific">Vibrio ishigakensis</name>
    <dbReference type="NCBI Taxonomy" id="1481914"/>
    <lineage>
        <taxon>Bacteria</taxon>
        <taxon>Pseudomonadati</taxon>
        <taxon>Pseudomonadota</taxon>
        <taxon>Gammaproteobacteria</taxon>
        <taxon>Vibrionales</taxon>
        <taxon>Vibrionaceae</taxon>
        <taxon>Vibrio</taxon>
    </lineage>
</organism>
<reference evidence="3 4" key="1">
    <citation type="submission" date="2015-01" db="EMBL/GenBank/DDBJ databases">
        <title>Vibrio sp. C94 JCM 19241 whole genome shotgun sequence.</title>
        <authorList>
            <person name="Sawabe T."/>
            <person name="Meirelles P."/>
            <person name="Feng G."/>
            <person name="Sayaka M."/>
            <person name="Hattori M."/>
            <person name="Ohkuma M."/>
        </authorList>
    </citation>
    <scope>NUCLEOTIDE SEQUENCE [LARGE SCALE GENOMIC DNA]</scope>
    <source>
        <strain evidence="4">JCM 19241</strain>
    </source>
</reference>
<dbReference type="GO" id="GO:0070475">
    <property type="term" value="P:rRNA base methylation"/>
    <property type="evidence" value="ECO:0007669"/>
    <property type="project" value="TreeGrafter"/>
</dbReference>
<evidence type="ECO:0000313" key="3">
    <source>
        <dbReference type="EMBL" id="GAM73301.1"/>
    </source>
</evidence>
<dbReference type="EMBL" id="BBSC01000001">
    <property type="protein sequence ID" value="GAM73301.1"/>
    <property type="molecule type" value="Genomic_DNA"/>
</dbReference>
<keyword evidence="1 3" id="KW-0489">Methyltransferase</keyword>